<feature type="compositionally biased region" description="Polar residues" evidence="1">
    <location>
        <begin position="53"/>
        <end position="64"/>
    </location>
</feature>
<evidence type="ECO:0000256" key="2">
    <source>
        <dbReference type="SAM" id="Phobius"/>
    </source>
</evidence>
<dbReference type="EMBL" id="UYRT01000865">
    <property type="protein sequence ID" value="VDK28847.1"/>
    <property type="molecule type" value="Genomic_DNA"/>
</dbReference>
<keyword evidence="2" id="KW-1133">Transmembrane helix</keyword>
<evidence type="ECO:0000256" key="1">
    <source>
        <dbReference type="SAM" id="MobiDB-lite"/>
    </source>
</evidence>
<evidence type="ECO:0000313" key="3">
    <source>
        <dbReference type="EMBL" id="VDK28847.1"/>
    </source>
</evidence>
<reference evidence="5" key="1">
    <citation type="submission" date="2016-06" db="UniProtKB">
        <authorList>
            <consortium name="WormBaseParasite"/>
        </authorList>
    </citation>
    <scope>IDENTIFICATION</scope>
</reference>
<dbReference type="AlphaFoldDB" id="A0A183CWJ9"/>
<dbReference type="Proteomes" id="UP000271098">
    <property type="component" value="Unassembled WGS sequence"/>
</dbReference>
<dbReference type="OrthoDB" id="10628333at2759"/>
<sequence>MVAPESYKTPRDKDGSDISVSMSDALKSIFGEIVQKSSTVKNVAQREDIQPGSVKQRQNISTGNKSKRALSGVGSRNVYELRLKIAPNVNIMAPNFHRDLLLALKNFALFSDSNKHRQLISGSSPLIKITKMQKDGEYLRVQYSVEDSSGANWQTSDCSVNKVNGKPGCSSPRKSTVDSIEWIFFLIGIVAAVLILVGAFLVRNKKCGKTMVSSHFLSLMKCSLQQSGFRRLWTAAFQLGIDREKLLLNQLVAVRGEALIIMDI</sequence>
<accession>A0A183CWJ9</accession>
<keyword evidence="2" id="KW-0812">Transmembrane</keyword>
<protein>
    <submittedName>
        <fullName evidence="5">GPS domain-containing protein</fullName>
    </submittedName>
</protein>
<feature type="region of interest" description="Disordered" evidence="1">
    <location>
        <begin position="47"/>
        <end position="69"/>
    </location>
</feature>
<reference evidence="3 4" key="2">
    <citation type="submission" date="2018-11" db="EMBL/GenBank/DDBJ databases">
        <authorList>
            <consortium name="Pathogen Informatics"/>
        </authorList>
    </citation>
    <scope>NUCLEOTIDE SEQUENCE [LARGE SCALE GENOMIC DNA]</scope>
</reference>
<dbReference type="WBParaSite" id="GPUH_0000084001-mRNA-1">
    <property type="protein sequence ID" value="GPUH_0000084001-mRNA-1"/>
    <property type="gene ID" value="GPUH_0000084001"/>
</dbReference>
<keyword evidence="2" id="KW-0472">Membrane</keyword>
<feature type="transmembrane region" description="Helical" evidence="2">
    <location>
        <begin position="182"/>
        <end position="202"/>
    </location>
</feature>
<evidence type="ECO:0000313" key="5">
    <source>
        <dbReference type="WBParaSite" id="GPUH_0000084001-mRNA-1"/>
    </source>
</evidence>
<name>A0A183CWJ9_9BILA</name>
<evidence type="ECO:0000313" key="4">
    <source>
        <dbReference type="Proteomes" id="UP000271098"/>
    </source>
</evidence>
<keyword evidence="4" id="KW-1185">Reference proteome</keyword>
<organism evidence="5">
    <name type="scientific">Gongylonema pulchrum</name>
    <dbReference type="NCBI Taxonomy" id="637853"/>
    <lineage>
        <taxon>Eukaryota</taxon>
        <taxon>Metazoa</taxon>
        <taxon>Ecdysozoa</taxon>
        <taxon>Nematoda</taxon>
        <taxon>Chromadorea</taxon>
        <taxon>Rhabditida</taxon>
        <taxon>Spirurina</taxon>
        <taxon>Spiruromorpha</taxon>
        <taxon>Spiruroidea</taxon>
        <taxon>Gongylonematidae</taxon>
        <taxon>Gongylonema</taxon>
    </lineage>
</organism>
<proteinExistence type="predicted"/>
<gene>
    <name evidence="3" type="ORF">GPUH_LOCUS840</name>
</gene>